<dbReference type="InParanoid" id="A0A1Y2DTI8"/>
<name>A0A1Y2DTI8_9PEZI</name>
<dbReference type="STRING" id="1141098.A0A1Y2DTI8"/>
<dbReference type="Gene3D" id="3.40.50.1820">
    <property type="entry name" value="alpha/beta hydrolase"/>
    <property type="match status" value="1"/>
</dbReference>
<evidence type="ECO:0000259" key="1">
    <source>
        <dbReference type="Pfam" id="PF12146"/>
    </source>
</evidence>
<evidence type="ECO:0000313" key="3">
    <source>
        <dbReference type="Proteomes" id="UP000193689"/>
    </source>
</evidence>
<keyword evidence="2" id="KW-0378">Hydrolase</keyword>
<dbReference type="SUPFAM" id="SSF53474">
    <property type="entry name" value="alpha/beta-Hydrolases"/>
    <property type="match status" value="1"/>
</dbReference>
<dbReference type="AlphaFoldDB" id="A0A1Y2DTI8"/>
<sequence>MPFFQAAEGKRFFYTHRQADHAKDGQLTILMIHGLGSTHAFYGPILPTLVDAGFAYVAYDTHGSGLSSFSGKGQDVKSMTQDALSLMEQLHLVPERTVLVGHSMGGMVACELASRKSMAGLVLLGPVHPNPGVAGIFSKRIEVVKQEGMEAMADTIPRAATGSQSTAAQHAMIRSLLLSQDVLGYASLCEVIAKASPPDYDRVKCPVLILAGGEDKSAPLDGCRIILEQCGTVRGKKRLQIVDGVGHWHCIESPGVMGEAIAGFATQVSQLAA</sequence>
<dbReference type="GO" id="GO:0047372">
    <property type="term" value="F:monoacylglycerol lipase activity"/>
    <property type="evidence" value="ECO:0007669"/>
    <property type="project" value="TreeGrafter"/>
</dbReference>
<dbReference type="GeneID" id="63778948"/>
<dbReference type="InterPro" id="IPR022742">
    <property type="entry name" value="Hydrolase_4"/>
</dbReference>
<reference evidence="2 3" key="1">
    <citation type="submission" date="2016-07" db="EMBL/GenBank/DDBJ databases">
        <title>Pervasive Adenine N6-methylation of Active Genes in Fungi.</title>
        <authorList>
            <consortium name="DOE Joint Genome Institute"/>
            <person name="Mondo S.J."/>
            <person name="Dannebaum R.O."/>
            <person name="Kuo R.C."/>
            <person name="Labutti K."/>
            <person name="Haridas S."/>
            <person name="Kuo A."/>
            <person name="Salamov A."/>
            <person name="Ahrendt S.R."/>
            <person name="Lipzen A."/>
            <person name="Sullivan W."/>
            <person name="Andreopoulos W.B."/>
            <person name="Clum A."/>
            <person name="Lindquist E."/>
            <person name="Daum C."/>
            <person name="Ramamoorthy G.K."/>
            <person name="Gryganskyi A."/>
            <person name="Culley D."/>
            <person name="Magnuson J.K."/>
            <person name="James T.Y."/>
            <person name="O'Malley M.A."/>
            <person name="Stajich J.E."/>
            <person name="Spatafora J.W."/>
            <person name="Visel A."/>
            <person name="Grigoriev I.V."/>
        </authorList>
    </citation>
    <scope>NUCLEOTIDE SEQUENCE [LARGE SCALE GENOMIC DNA]</scope>
    <source>
        <strain evidence="2 3">CBS 129021</strain>
    </source>
</reference>
<organism evidence="2 3">
    <name type="scientific">Pseudomassariella vexata</name>
    <dbReference type="NCBI Taxonomy" id="1141098"/>
    <lineage>
        <taxon>Eukaryota</taxon>
        <taxon>Fungi</taxon>
        <taxon>Dikarya</taxon>
        <taxon>Ascomycota</taxon>
        <taxon>Pezizomycotina</taxon>
        <taxon>Sordariomycetes</taxon>
        <taxon>Xylariomycetidae</taxon>
        <taxon>Amphisphaeriales</taxon>
        <taxon>Pseudomassariaceae</taxon>
        <taxon>Pseudomassariella</taxon>
    </lineage>
</organism>
<dbReference type="Pfam" id="PF12146">
    <property type="entry name" value="Hydrolase_4"/>
    <property type="match status" value="1"/>
</dbReference>
<keyword evidence="3" id="KW-1185">Reference proteome</keyword>
<gene>
    <name evidence="2" type="ORF">BCR38DRAFT_467085</name>
</gene>
<dbReference type="OrthoDB" id="2498029at2759"/>
<dbReference type="PANTHER" id="PTHR43798:SF5">
    <property type="entry name" value="MONOACYLGLYCEROL LIPASE ABHD6"/>
    <property type="match status" value="1"/>
</dbReference>
<proteinExistence type="predicted"/>
<dbReference type="Proteomes" id="UP000193689">
    <property type="component" value="Unassembled WGS sequence"/>
</dbReference>
<dbReference type="PANTHER" id="PTHR43798">
    <property type="entry name" value="MONOACYLGLYCEROL LIPASE"/>
    <property type="match status" value="1"/>
</dbReference>
<protein>
    <submittedName>
        <fullName evidence="2">3-oxoadipate enol-lactone hydrolase-like protein</fullName>
    </submittedName>
</protein>
<dbReference type="InterPro" id="IPR000073">
    <property type="entry name" value="AB_hydrolase_1"/>
</dbReference>
<dbReference type="InterPro" id="IPR050266">
    <property type="entry name" value="AB_hydrolase_sf"/>
</dbReference>
<dbReference type="GO" id="GO:0046464">
    <property type="term" value="P:acylglycerol catabolic process"/>
    <property type="evidence" value="ECO:0007669"/>
    <property type="project" value="TreeGrafter"/>
</dbReference>
<comment type="caution">
    <text evidence="2">The sequence shown here is derived from an EMBL/GenBank/DDBJ whole genome shotgun (WGS) entry which is preliminary data.</text>
</comment>
<dbReference type="PRINTS" id="PR00111">
    <property type="entry name" value="ABHYDROLASE"/>
</dbReference>
<dbReference type="InterPro" id="IPR029058">
    <property type="entry name" value="AB_hydrolase_fold"/>
</dbReference>
<dbReference type="EMBL" id="MCFJ01000009">
    <property type="protein sequence ID" value="ORY62456.1"/>
    <property type="molecule type" value="Genomic_DNA"/>
</dbReference>
<evidence type="ECO:0000313" key="2">
    <source>
        <dbReference type="EMBL" id="ORY62456.1"/>
    </source>
</evidence>
<feature type="domain" description="Serine aminopeptidase S33" evidence="1">
    <location>
        <begin position="28"/>
        <end position="250"/>
    </location>
</feature>
<accession>A0A1Y2DTI8</accession>
<dbReference type="RefSeq" id="XP_040714292.1">
    <property type="nucleotide sequence ID" value="XM_040862736.1"/>
</dbReference>
<dbReference type="GO" id="GO:0016020">
    <property type="term" value="C:membrane"/>
    <property type="evidence" value="ECO:0007669"/>
    <property type="project" value="TreeGrafter"/>
</dbReference>